<dbReference type="AlphaFoldDB" id="A0A1G6YQI9"/>
<dbReference type="Proteomes" id="UP000199109">
    <property type="component" value="Unassembled WGS sequence"/>
</dbReference>
<organism evidence="2 3">
    <name type="scientific">Pricia antarctica</name>
    <dbReference type="NCBI Taxonomy" id="641691"/>
    <lineage>
        <taxon>Bacteria</taxon>
        <taxon>Pseudomonadati</taxon>
        <taxon>Bacteroidota</taxon>
        <taxon>Flavobacteriia</taxon>
        <taxon>Flavobacteriales</taxon>
        <taxon>Flavobacteriaceae</taxon>
        <taxon>Pricia</taxon>
    </lineage>
</organism>
<dbReference type="InterPro" id="IPR001296">
    <property type="entry name" value="Glyco_trans_1"/>
</dbReference>
<feature type="domain" description="Glycosyl transferase family 1" evidence="1">
    <location>
        <begin position="175"/>
        <end position="341"/>
    </location>
</feature>
<keyword evidence="3" id="KW-1185">Reference proteome</keyword>
<keyword evidence="2" id="KW-0808">Transferase</keyword>
<dbReference type="STRING" id="641691.SAMN05421636_102338"/>
<evidence type="ECO:0000313" key="2">
    <source>
        <dbReference type="EMBL" id="SDD92572.1"/>
    </source>
</evidence>
<reference evidence="2 3" key="1">
    <citation type="submission" date="2016-10" db="EMBL/GenBank/DDBJ databases">
        <authorList>
            <person name="de Groot N.N."/>
        </authorList>
    </citation>
    <scope>NUCLEOTIDE SEQUENCE [LARGE SCALE GENOMIC DNA]</scope>
    <source>
        <strain evidence="2 3">DSM 23421</strain>
    </source>
</reference>
<dbReference type="GO" id="GO:0016757">
    <property type="term" value="F:glycosyltransferase activity"/>
    <property type="evidence" value="ECO:0007669"/>
    <property type="project" value="InterPro"/>
</dbReference>
<name>A0A1G6YQI9_9FLAO</name>
<proteinExistence type="predicted"/>
<dbReference type="EMBL" id="FNAO01000002">
    <property type="protein sequence ID" value="SDD92572.1"/>
    <property type="molecule type" value="Genomic_DNA"/>
</dbReference>
<dbReference type="Pfam" id="PF00534">
    <property type="entry name" value="Glycos_transf_1"/>
    <property type="match status" value="1"/>
</dbReference>
<protein>
    <submittedName>
        <fullName evidence="2">Glycosyltransferase involved in cell wall bisynthesis</fullName>
    </submittedName>
</protein>
<dbReference type="SUPFAM" id="SSF53756">
    <property type="entry name" value="UDP-Glycosyltransferase/glycogen phosphorylase"/>
    <property type="match status" value="1"/>
</dbReference>
<evidence type="ECO:0000313" key="3">
    <source>
        <dbReference type="Proteomes" id="UP000199109"/>
    </source>
</evidence>
<accession>A0A1G6YQI9</accession>
<dbReference type="PANTHER" id="PTHR12526">
    <property type="entry name" value="GLYCOSYLTRANSFERASE"/>
    <property type="match status" value="1"/>
</dbReference>
<gene>
    <name evidence="2" type="ORF">SAMN05421636_102338</name>
</gene>
<dbReference type="Gene3D" id="3.40.50.2000">
    <property type="entry name" value="Glycogen Phosphorylase B"/>
    <property type="match status" value="2"/>
</dbReference>
<evidence type="ECO:0000259" key="1">
    <source>
        <dbReference type="Pfam" id="PF00534"/>
    </source>
</evidence>
<dbReference type="OrthoDB" id="1522162at2"/>
<dbReference type="RefSeq" id="WP_091866210.1">
    <property type="nucleotide sequence ID" value="NZ_FNAO01000002.1"/>
</dbReference>
<sequence length="366" mass="41082">MKILLLIDSLVSGGMERRMVELVKGFREYPHIQLRVVVFSDKIHYKEIFDLDVTVTILKRVPKQNPMIFYKLYKLCKQWQPDLIHSWGTMSAIIAVPTSVFLGVKLINGFVVNALDNMKFFDENLLRARLTFPFSKVVVGNSMAGLKAYNVSEKKGICIYNGFNNERIAALEDKSLIKKKFNIQTKKIVGMVARFTDSKDYETFIKAGLIVLNQEKNITLVAIGHGENLAKCKEMVPSNFVDNFVFTGEQKDVESIVNTFDIGVLATNTKIHGEGISNAILEYMALGKPVIATTGGGTNEIVDHGKTGFLIPEESPEVLANRLIYLLNNTDEAIQMGIVGKQRIKAMFSIEKMTSAYYDLYQSLKG</sequence>